<dbReference type="InParanoid" id="A8NIG0"/>
<dbReference type="Proteomes" id="UP000001861">
    <property type="component" value="Unassembled WGS sequence"/>
</dbReference>
<dbReference type="eggNOG" id="ENOG502R0EC">
    <property type="taxonomic scope" value="Eukaryota"/>
</dbReference>
<keyword evidence="2" id="KW-1185">Reference proteome</keyword>
<evidence type="ECO:0000313" key="1">
    <source>
        <dbReference type="EMBL" id="EAU87783.2"/>
    </source>
</evidence>
<accession>A8NIG0</accession>
<dbReference type="GeneID" id="6010507"/>
<dbReference type="OrthoDB" id="3263050at2759"/>
<gene>
    <name evidence="1" type="ORF">CC1G_09402</name>
</gene>
<organism evidence="1 2">
    <name type="scientific">Coprinopsis cinerea (strain Okayama-7 / 130 / ATCC MYA-4618 / FGSC 9003)</name>
    <name type="common">Inky cap fungus</name>
    <name type="synonym">Hormographiella aspergillata</name>
    <dbReference type="NCBI Taxonomy" id="240176"/>
    <lineage>
        <taxon>Eukaryota</taxon>
        <taxon>Fungi</taxon>
        <taxon>Dikarya</taxon>
        <taxon>Basidiomycota</taxon>
        <taxon>Agaricomycotina</taxon>
        <taxon>Agaricomycetes</taxon>
        <taxon>Agaricomycetidae</taxon>
        <taxon>Agaricales</taxon>
        <taxon>Agaricineae</taxon>
        <taxon>Psathyrellaceae</taxon>
        <taxon>Coprinopsis</taxon>
    </lineage>
</organism>
<dbReference type="EMBL" id="AACS02000010">
    <property type="protein sequence ID" value="EAU87783.2"/>
    <property type="molecule type" value="Genomic_DNA"/>
</dbReference>
<proteinExistence type="predicted"/>
<dbReference type="VEuPathDB" id="FungiDB:CC1G_09402"/>
<protein>
    <recommendedName>
        <fullName evidence="3">F-box domain-containing protein</fullName>
    </recommendedName>
</protein>
<dbReference type="OMA" id="YEGCFVM"/>
<dbReference type="KEGG" id="cci:CC1G_09402"/>
<evidence type="ECO:0000313" key="2">
    <source>
        <dbReference type="Proteomes" id="UP000001861"/>
    </source>
</evidence>
<reference evidence="1 2" key="1">
    <citation type="journal article" date="2010" name="Proc. Natl. Acad. Sci. U.S.A.">
        <title>Insights into evolution of multicellular fungi from the assembled chromosomes of the mushroom Coprinopsis cinerea (Coprinus cinereus).</title>
        <authorList>
            <person name="Stajich J.E."/>
            <person name="Wilke S.K."/>
            <person name="Ahren D."/>
            <person name="Au C.H."/>
            <person name="Birren B.W."/>
            <person name="Borodovsky M."/>
            <person name="Burns C."/>
            <person name="Canback B."/>
            <person name="Casselton L.A."/>
            <person name="Cheng C.K."/>
            <person name="Deng J."/>
            <person name="Dietrich F.S."/>
            <person name="Fargo D.C."/>
            <person name="Farman M.L."/>
            <person name="Gathman A.C."/>
            <person name="Goldberg J."/>
            <person name="Guigo R."/>
            <person name="Hoegger P.J."/>
            <person name="Hooker J.B."/>
            <person name="Huggins A."/>
            <person name="James T.Y."/>
            <person name="Kamada T."/>
            <person name="Kilaru S."/>
            <person name="Kodira C."/>
            <person name="Kues U."/>
            <person name="Kupfer D."/>
            <person name="Kwan H.S."/>
            <person name="Lomsadze A."/>
            <person name="Li W."/>
            <person name="Lilly W.W."/>
            <person name="Ma L.J."/>
            <person name="Mackey A.J."/>
            <person name="Manning G."/>
            <person name="Martin F."/>
            <person name="Muraguchi H."/>
            <person name="Natvig D.O."/>
            <person name="Palmerini H."/>
            <person name="Ramesh M.A."/>
            <person name="Rehmeyer C.J."/>
            <person name="Roe B.A."/>
            <person name="Shenoy N."/>
            <person name="Stanke M."/>
            <person name="Ter-Hovhannisyan V."/>
            <person name="Tunlid A."/>
            <person name="Velagapudi R."/>
            <person name="Vision T.J."/>
            <person name="Zeng Q."/>
            <person name="Zolan M.E."/>
            <person name="Pukkila P.J."/>
        </authorList>
    </citation>
    <scope>NUCLEOTIDE SEQUENCE [LARGE SCALE GENOMIC DNA]</scope>
    <source>
        <strain evidence="2">Okayama-7 / 130 / ATCC MYA-4618 / FGSC 9003</strain>
    </source>
</reference>
<evidence type="ECO:0008006" key="3">
    <source>
        <dbReference type="Google" id="ProtNLM"/>
    </source>
</evidence>
<dbReference type="RefSeq" id="XP_001833988.2">
    <property type="nucleotide sequence ID" value="XM_001833936.2"/>
</dbReference>
<comment type="caution">
    <text evidence="1">The sequence shown here is derived from an EMBL/GenBank/DDBJ whole genome shotgun (WGS) entry which is preliminary data.</text>
</comment>
<sequence>MTLDRIPPEILEYIAYLVATDDLLGPPQHLIPLLLANRKIHSTLSSVSNPHLYASIFEAKFDVCLAKKRLGEHRLTPKVLARELQRRMVLLKRIYGLSGSTDPSAHDNPQEQEQGTEDVVDEVLLTAYLMMLENQGRNHSQLRDYAQISKWLRYFWFHERGRSAAISSVRKGEWPSNTTRTALGMWLFWFFMKPDEYPGGGDAIESPISILKVQAMGAHKYPLSEIPWADYQPNSGPTSAQEITWYGQTLPFIPPPLAIPAILSYLAFTNRRRSLPLTPSDPTIPESPSRDEWSADWGRAVLMGDPSQPRSVKSCFSLGSIEGVWEGFFTYTEFTTYAGVLRGAPPQILQKGLVGKHQQTWKLREHHLLSADDDPNPVTTPLGHGDPLRSYIPNGTKLVEHQGGVKVHEPGRDVALEYTRAGAVTRSDNKVVDIIITGEGHSAWGQFSLVGRVRPCDGFISLSKDYVDGDRGKWLYRGYLAGNVYGNFVGRWRDTLTLSLFPGYEGCFAMSRRR</sequence>
<dbReference type="AlphaFoldDB" id="A8NIG0"/>
<name>A8NIG0_COPC7</name>
<dbReference type="HOGENOM" id="CLU_011151_1_1_1"/>